<comment type="caution">
    <text evidence="2">The sequence shown here is derived from an EMBL/GenBank/DDBJ whole genome shotgun (WGS) entry which is preliminary data.</text>
</comment>
<feature type="compositionally biased region" description="Polar residues" evidence="1">
    <location>
        <begin position="21"/>
        <end position="35"/>
    </location>
</feature>
<evidence type="ECO:0000256" key="1">
    <source>
        <dbReference type="SAM" id="MobiDB-lite"/>
    </source>
</evidence>
<sequence length="602" mass="67464">MPKRKSGSKIKSGGAITKSSNNNVKRTTDNNKNQRNLQLGGVAGFIAVAVALVCNRLGGNSGVNINSNINSNIIDASDLLQRVQKSSSFELKHNRTLIATENIASQTVLMELPRELMIWDLDAVRNEFIREEILMTTIPGTVAKRAALLSAYLALLRNDFSSDHDLQLQTSVAKQVPSYDEYKTFHPVLASIEQMELLLGNHSPAFRDLLVLRQSLNNEYDSFIASSDKFASLVSREDYLSCRLAVQSRAFQIPGVLPESEIPKSEQEHYSETIQLDFTNDGVLSIEIINDWMNSHINNNVMVGGYDAVKRRGRAWSTKAIQPGQELIMDYGRFHDYVLFGQYGYVPSDGTGVTITSVAAYHNIIDDDLPDLEQMMPYLQFDHGYPECIEKELHPAAFRLKELKSRYLRKIAIDSSRWALPLPPRLTTDVTPPSTTILPDDYTVPSFGTEVYEFLETHGLSISLPCRLVTLTEDDLDNAEDFLLKDIETLEKAPSPLDTPTLQLEELQVSPAWMIRTIHCLRMMASAQKDMYATTIESKTREIMTLARDGKSNNLEFNAAHVMLGEMQSLEALETWALDVLQSVSGMEGLSPQELYVRSEPC</sequence>
<evidence type="ECO:0000313" key="3">
    <source>
        <dbReference type="Proteomes" id="UP001224775"/>
    </source>
</evidence>
<dbReference type="EMBL" id="JATAAI010000002">
    <property type="protein sequence ID" value="KAK1747985.1"/>
    <property type="molecule type" value="Genomic_DNA"/>
</dbReference>
<keyword evidence="3" id="KW-1185">Reference proteome</keyword>
<protein>
    <recommendedName>
        <fullName evidence="4">Rubisco LSMT substrate-binding domain-containing protein</fullName>
    </recommendedName>
</protein>
<dbReference type="InterPro" id="IPR046341">
    <property type="entry name" value="SET_dom_sf"/>
</dbReference>
<evidence type="ECO:0000313" key="2">
    <source>
        <dbReference type="EMBL" id="KAK1747985.1"/>
    </source>
</evidence>
<dbReference type="Proteomes" id="UP001224775">
    <property type="component" value="Unassembled WGS sequence"/>
</dbReference>
<feature type="compositionally biased region" description="Low complexity" evidence="1">
    <location>
        <begin position="9"/>
        <end position="20"/>
    </location>
</feature>
<feature type="region of interest" description="Disordered" evidence="1">
    <location>
        <begin position="1"/>
        <end position="35"/>
    </location>
</feature>
<dbReference type="SUPFAM" id="SSF82199">
    <property type="entry name" value="SET domain"/>
    <property type="match status" value="1"/>
</dbReference>
<evidence type="ECO:0008006" key="4">
    <source>
        <dbReference type="Google" id="ProtNLM"/>
    </source>
</evidence>
<accession>A0AAD8YMD8</accession>
<organism evidence="2 3">
    <name type="scientific">Skeletonema marinoi</name>
    <dbReference type="NCBI Taxonomy" id="267567"/>
    <lineage>
        <taxon>Eukaryota</taxon>
        <taxon>Sar</taxon>
        <taxon>Stramenopiles</taxon>
        <taxon>Ochrophyta</taxon>
        <taxon>Bacillariophyta</taxon>
        <taxon>Coscinodiscophyceae</taxon>
        <taxon>Thalassiosirophycidae</taxon>
        <taxon>Thalassiosirales</taxon>
        <taxon>Skeletonemataceae</taxon>
        <taxon>Skeletonema</taxon>
        <taxon>Skeletonema marinoi-dohrnii complex</taxon>
    </lineage>
</organism>
<name>A0AAD8YMD8_9STRA</name>
<proteinExistence type="predicted"/>
<dbReference type="GO" id="GO:0016279">
    <property type="term" value="F:protein-lysine N-methyltransferase activity"/>
    <property type="evidence" value="ECO:0007669"/>
    <property type="project" value="TreeGrafter"/>
</dbReference>
<gene>
    <name evidence="2" type="ORF">QTG54_001948</name>
</gene>
<dbReference type="PANTHER" id="PTHR13271">
    <property type="entry name" value="UNCHARACTERIZED PUTATIVE METHYLTRANSFERASE"/>
    <property type="match status" value="1"/>
</dbReference>
<reference evidence="2" key="1">
    <citation type="submission" date="2023-06" db="EMBL/GenBank/DDBJ databases">
        <title>Survivors Of The Sea: Transcriptome response of Skeletonema marinoi to long-term dormancy.</title>
        <authorList>
            <person name="Pinder M.I.M."/>
            <person name="Kourtchenko O."/>
            <person name="Robertson E.K."/>
            <person name="Larsson T."/>
            <person name="Maumus F."/>
            <person name="Osuna-Cruz C.M."/>
            <person name="Vancaester E."/>
            <person name="Stenow R."/>
            <person name="Vandepoele K."/>
            <person name="Ploug H."/>
            <person name="Bruchert V."/>
            <person name="Godhe A."/>
            <person name="Topel M."/>
        </authorList>
    </citation>
    <scope>NUCLEOTIDE SEQUENCE</scope>
    <source>
        <strain evidence="2">R05AC</strain>
    </source>
</reference>
<dbReference type="AlphaFoldDB" id="A0AAD8YMD8"/>
<dbReference type="Gene3D" id="3.90.1410.10">
    <property type="entry name" value="set domain protein methyltransferase, domain 1"/>
    <property type="match status" value="1"/>
</dbReference>
<dbReference type="InterPro" id="IPR050600">
    <property type="entry name" value="SETD3_SETD6_MTase"/>
</dbReference>
<dbReference type="PANTHER" id="PTHR13271:SF137">
    <property type="entry name" value="SET DOMAIN-CONTAINING PROTEIN"/>
    <property type="match status" value="1"/>
</dbReference>